<reference evidence="3 4" key="2">
    <citation type="submission" date="2025-04" db="UniProtKB">
        <authorList>
            <consortium name="RefSeq"/>
        </authorList>
    </citation>
    <scope>IDENTIFICATION</scope>
</reference>
<evidence type="ECO:0000313" key="4">
    <source>
        <dbReference type="RefSeq" id="XP_016974738.1"/>
    </source>
</evidence>
<sequence length="980" mass="113463">MEATSILQLNDRCLFEIFQQIKNNCELKDPLKYWDLVNFVISCDRFAEAFKQWNSDLFIALNIECFRSFLRSQSWLNNSLFNYMPMLFCQSIIKINLNEQYDALQNVSAEYKQTYWDIYINEVKENKRLCVLEIVFEPNRHYPEHLDRFEALMNAISHKNSLKHLDINVSGNRVHHIPQLGQLEFLSLNAEMDVEDLVELCKSNSNLCELHFHSTELNGRFADISPYCNKLKKLILKMKPDIDATEYAAIANLPKLRSLKLWGNHREGTLIALLQALEGMRLKRLLIPHILLSTQEALAISQISSLTFIASGFSDESSIAFLTQLPNLKTLTIFADSNQATLVNHLKHLLMKPRIFIRTKRWSLKIKYIEEHGSLKIGVDDEHSRNHQHICNYINAIAPLLNVVQFQLSVNLFEVVFDSFALQNVYQGLASKRPQILKKIRISSPFTLEHAETLASIQSLTDIDCSYSHLEYIIAMKIKQLNAIEEISNRVDRINTEKCKISILHKNNAVTLILDFTGDNIGYRIHRIRDCVRIFEPLAQLNNIKALLIKGPIEDLSFTNFIKLFEGLEELEINVLGPEELNEHLGIGSLKVLKCGFFCSESTEYLAKLNHLESLTILEHPKGSLRSLFNALASREDQVLRSLSIQRTSPTFEEILALSGIKSLESLQLGIPADQIFKDCDKDQFINIRHCESCGPIPRRFNVGHVLDIRTVCLAQIERLKNKTEIPLNMDMIANLPNLKELSIHFDYVAQATESLLKSIMQRSPHRLRRLTLPSQKLDLISQFEELRSLECFVYNVQDVKYIVSLDYLTELHIHNSQDTLMWELLKELKVLLNLQTLLLDNTQLEFLDVVELTNINWLTRLRLGVADKKFITMLIQLRNLKDLEITSTHFAEKNECNFFPSFLESCPNLRSIALYNYYNLLKKNYVKFIWNTIKLLRDPAIYPPFKLRGVCSEQPWKQAANYDDAYLQLNIEMKKPVRF</sequence>
<dbReference type="RefSeq" id="XP_016974737.1">
    <property type="nucleotide sequence ID" value="XM_017119248.1"/>
</dbReference>
<dbReference type="EnsemblMetazoa" id="XM_017119249.2">
    <property type="protein sequence ID" value="XP_016974738.1"/>
    <property type="gene ID" value="LOC108041345"/>
</dbReference>
<gene>
    <name evidence="3 4" type="primary">LOC108041345</name>
    <name evidence="1" type="synonym">108041345</name>
</gene>
<dbReference type="RefSeq" id="XP_016974738.1">
    <property type="nucleotide sequence ID" value="XM_017119249.1"/>
</dbReference>
<dbReference type="GeneID" id="108041345"/>
<dbReference type="SUPFAM" id="SSF52047">
    <property type="entry name" value="RNI-like"/>
    <property type="match status" value="2"/>
</dbReference>
<reference evidence="1" key="3">
    <citation type="submission" date="2025-05" db="UniProtKB">
        <authorList>
            <consortium name="EnsemblMetazoa"/>
        </authorList>
    </citation>
    <scope>IDENTIFICATION</scope>
</reference>
<dbReference type="Proteomes" id="UP001652680">
    <property type="component" value="Unassembled WGS sequence"/>
</dbReference>
<evidence type="ECO:0000313" key="2">
    <source>
        <dbReference type="Proteomes" id="UP001652680"/>
    </source>
</evidence>
<dbReference type="OrthoDB" id="7872074at2759"/>
<dbReference type="InterPro" id="IPR032675">
    <property type="entry name" value="LRR_dom_sf"/>
</dbReference>
<keyword evidence="2" id="KW-1185">Reference proteome</keyword>
<dbReference type="AlphaFoldDB" id="A0A6P4EIC1"/>
<organism evidence="4">
    <name type="scientific">Drosophila rhopaloa</name>
    <name type="common">Fruit fly</name>
    <dbReference type="NCBI Taxonomy" id="1041015"/>
    <lineage>
        <taxon>Eukaryota</taxon>
        <taxon>Metazoa</taxon>
        <taxon>Ecdysozoa</taxon>
        <taxon>Arthropoda</taxon>
        <taxon>Hexapoda</taxon>
        <taxon>Insecta</taxon>
        <taxon>Pterygota</taxon>
        <taxon>Neoptera</taxon>
        <taxon>Endopterygota</taxon>
        <taxon>Diptera</taxon>
        <taxon>Brachycera</taxon>
        <taxon>Muscomorpha</taxon>
        <taxon>Ephydroidea</taxon>
        <taxon>Drosophilidae</taxon>
        <taxon>Drosophila</taxon>
        <taxon>Sophophora</taxon>
    </lineage>
</organism>
<evidence type="ECO:0000313" key="1">
    <source>
        <dbReference type="EnsemblMetazoa" id="XP_016974737.1"/>
    </source>
</evidence>
<dbReference type="Gene3D" id="3.80.10.10">
    <property type="entry name" value="Ribonuclease Inhibitor"/>
    <property type="match status" value="2"/>
</dbReference>
<name>A0A6P4EIC1_DRORH</name>
<proteinExistence type="predicted"/>
<dbReference type="EnsemblMetazoa" id="XM_017119248.2">
    <property type="protein sequence ID" value="XP_016974737.1"/>
    <property type="gene ID" value="LOC108041345"/>
</dbReference>
<evidence type="ECO:0000313" key="3">
    <source>
        <dbReference type="RefSeq" id="XP_016974737.1"/>
    </source>
</evidence>
<protein>
    <submittedName>
        <fullName evidence="3 4">Uncharacterized protein LOC108041345</fullName>
    </submittedName>
</protein>
<accession>A0A6P4EIC1</accession>
<reference evidence="2" key="1">
    <citation type="journal article" date="2021" name="Elife">
        <title>Highly contiguous assemblies of 101 drosophilid genomes.</title>
        <authorList>
            <person name="Kim B.Y."/>
            <person name="Wang J.R."/>
            <person name="Miller D.E."/>
            <person name="Barmina O."/>
            <person name="Delaney E."/>
            <person name="Thompson A."/>
            <person name="Comeault A.A."/>
            <person name="Peede D."/>
            <person name="D'Agostino E.R."/>
            <person name="Pelaez J."/>
            <person name="Aguilar J.M."/>
            <person name="Haji D."/>
            <person name="Matsunaga T."/>
            <person name="Armstrong E.E."/>
            <person name="Zych M."/>
            <person name="Ogawa Y."/>
            <person name="Stamenkovic-Radak M."/>
            <person name="Jelic M."/>
            <person name="Veselinovic M.S."/>
            <person name="Tanaskovic M."/>
            <person name="Eric P."/>
            <person name="Gao J.J."/>
            <person name="Katoh T.K."/>
            <person name="Toda M.J."/>
            <person name="Watabe H."/>
            <person name="Watada M."/>
            <person name="Davis J.S."/>
            <person name="Moyle L.C."/>
            <person name="Manoli G."/>
            <person name="Bertolini E."/>
            <person name="Kostal V."/>
            <person name="Hawley R.S."/>
            <person name="Takahashi A."/>
            <person name="Jones C.D."/>
            <person name="Price D.K."/>
            <person name="Whiteman N."/>
            <person name="Kopp A."/>
            <person name="Matute D.R."/>
            <person name="Petrov D.A."/>
        </authorList>
    </citation>
    <scope>NUCLEOTIDE SEQUENCE [LARGE SCALE GENOMIC DNA]</scope>
</reference>